<keyword evidence="2" id="KW-1133">Transmembrane helix</keyword>
<dbReference type="RefSeq" id="WP_006440072.1">
    <property type="nucleotide sequence ID" value="NZ_DS995356.1"/>
</dbReference>
<evidence type="ECO:0000313" key="4">
    <source>
        <dbReference type="Proteomes" id="UP000003178"/>
    </source>
</evidence>
<dbReference type="EMBL" id="ABWP01000048">
    <property type="protein sequence ID" value="EEA85220.1"/>
    <property type="molecule type" value="Genomic_DNA"/>
</dbReference>
<feature type="transmembrane region" description="Helical" evidence="2">
    <location>
        <begin position="7"/>
        <end position="29"/>
    </location>
</feature>
<evidence type="ECO:0000256" key="1">
    <source>
        <dbReference type="SAM" id="Coils"/>
    </source>
</evidence>
<evidence type="ECO:0008006" key="5">
    <source>
        <dbReference type="Google" id="ProtNLM"/>
    </source>
</evidence>
<dbReference type="OrthoDB" id="2382049at2"/>
<dbReference type="AlphaFoldDB" id="B6FZ50"/>
<evidence type="ECO:0000313" key="3">
    <source>
        <dbReference type="EMBL" id="EEA85220.1"/>
    </source>
</evidence>
<dbReference type="GO" id="GO:0016020">
    <property type="term" value="C:membrane"/>
    <property type="evidence" value="ECO:0007669"/>
    <property type="project" value="InterPro"/>
</dbReference>
<dbReference type="HOGENOM" id="CLU_072020_1_0_9"/>
<sequence length="290" mass="32042">MHINMKYYIVSIGAIFLALGIGILVGFNLNNNEEMNKQQAAIIEQLDEEFSSIKEENDTISADLKNTDKKYNALVAYVNENADALMTGSLSGKKVAVVSTYGRTENVDKLKEIINQYDGSVAFELIFNKEITDKELIKEAAEKTGEKFKSTEDVVNYVFDIVKRGNAESLAPLEELKMIDLNSESEDIANFSSVVISALSESSDPAKQFNELDKFVVSKLKSENKYVVEAQSKGAKTSYVEQYAKNKAATVDNIDEKTGVLSLVALIQDENLVGNFGRLDTASSLIPMEK</sequence>
<protein>
    <recommendedName>
        <fullName evidence="5">Copper transporter</fullName>
    </recommendedName>
</protein>
<name>B6FZ50_PEPHT</name>
<proteinExistence type="predicted"/>
<organism evidence="3 4">
    <name type="scientific">Peptacetobacter hiranonis (strain DSM 13275 / JCM 10541 / KCTC 15199 / TO-931)</name>
    <name type="common">Clostridium hiranonis</name>
    <dbReference type="NCBI Taxonomy" id="500633"/>
    <lineage>
        <taxon>Bacteria</taxon>
        <taxon>Bacillati</taxon>
        <taxon>Bacillota</taxon>
        <taxon>Clostridia</taxon>
        <taxon>Peptostreptococcales</taxon>
        <taxon>Peptostreptococcaceae</taxon>
        <taxon>Peptacetobacter</taxon>
    </lineage>
</organism>
<dbReference type="STRING" id="500633.CLOHIR_01154"/>
<keyword evidence="4" id="KW-1185">Reference proteome</keyword>
<reference evidence="3 4" key="1">
    <citation type="submission" date="2008-09" db="EMBL/GenBank/DDBJ databases">
        <authorList>
            <person name="Fulton L."/>
            <person name="Clifton S."/>
            <person name="Fulton B."/>
            <person name="Xu J."/>
            <person name="Minx P."/>
            <person name="Pepin K.H."/>
            <person name="Johnson M."/>
            <person name="Thiruvilangam P."/>
            <person name="Bhonagiri V."/>
            <person name="Nash W.E."/>
            <person name="Mardis E.R."/>
            <person name="Wilson R.K."/>
        </authorList>
    </citation>
    <scope>NUCLEOTIDE SEQUENCE [LARGE SCALE GENOMIC DNA]</scope>
    <source>
        <strain evidence="3 4">DSM 13275</strain>
    </source>
</reference>
<keyword evidence="2" id="KW-0472">Membrane</keyword>
<evidence type="ECO:0000256" key="2">
    <source>
        <dbReference type="SAM" id="Phobius"/>
    </source>
</evidence>
<reference evidence="3 4" key="2">
    <citation type="submission" date="2008-10" db="EMBL/GenBank/DDBJ databases">
        <title>Draft genome sequence of Clostridium hiranonis (DSM 13275).</title>
        <authorList>
            <person name="Sudarsanam P."/>
            <person name="Ley R."/>
            <person name="Guruge J."/>
            <person name="Turnbaugh P.J."/>
            <person name="Mahowald M."/>
            <person name="Liep D."/>
            <person name="Gordon J."/>
        </authorList>
    </citation>
    <scope>NUCLEOTIDE SEQUENCE [LARGE SCALE GENOMIC DNA]</scope>
    <source>
        <strain evidence="3 4">DSM 13275</strain>
    </source>
</reference>
<comment type="caution">
    <text evidence="3">The sequence shown here is derived from an EMBL/GenBank/DDBJ whole genome shotgun (WGS) entry which is preliminary data.</text>
</comment>
<dbReference type="InterPro" id="IPR021522">
    <property type="entry name" value="MctB"/>
</dbReference>
<keyword evidence="1" id="KW-0175">Coiled coil</keyword>
<feature type="coiled-coil region" evidence="1">
    <location>
        <begin position="29"/>
        <end position="63"/>
    </location>
</feature>
<dbReference type="GO" id="GO:0055070">
    <property type="term" value="P:copper ion homeostasis"/>
    <property type="evidence" value="ECO:0007669"/>
    <property type="project" value="InterPro"/>
</dbReference>
<dbReference type="Proteomes" id="UP000003178">
    <property type="component" value="Unassembled WGS sequence"/>
</dbReference>
<dbReference type="Pfam" id="PF11382">
    <property type="entry name" value="MctB"/>
    <property type="match status" value="1"/>
</dbReference>
<dbReference type="eggNOG" id="ENOG502Z9M5">
    <property type="taxonomic scope" value="Bacteria"/>
</dbReference>
<gene>
    <name evidence="3" type="ORF">CLOHIR_01154</name>
</gene>
<keyword evidence="2" id="KW-0812">Transmembrane</keyword>
<accession>B6FZ50</accession>